<feature type="region of interest" description="Disordered" evidence="1">
    <location>
        <begin position="424"/>
        <end position="457"/>
    </location>
</feature>
<dbReference type="OrthoDB" id="338816at2759"/>
<organism evidence="3 4">
    <name type="scientific">Cochliobolus heterostrophus (strain C5 / ATCC 48332 / race O)</name>
    <name type="common">Southern corn leaf blight fungus</name>
    <name type="synonym">Bipolaris maydis</name>
    <dbReference type="NCBI Taxonomy" id="701091"/>
    <lineage>
        <taxon>Eukaryota</taxon>
        <taxon>Fungi</taxon>
        <taxon>Dikarya</taxon>
        <taxon>Ascomycota</taxon>
        <taxon>Pezizomycotina</taxon>
        <taxon>Dothideomycetes</taxon>
        <taxon>Pleosporomycetidae</taxon>
        <taxon>Pleosporales</taxon>
        <taxon>Pleosporineae</taxon>
        <taxon>Pleosporaceae</taxon>
        <taxon>Bipolaris</taxon>
    </lineage>
</organism>
<dbReference type="InterPro" id="IPR009349">
    <property type="entry name" value="TRIP4/RQT4_C2HC5_Znf"/>
</dbReference>
<name>M2ULK6_COCH5</name>
<dbReference type="HOGENOM" id="CLU_027500_1_0_1"/>
<feature type="region of interest" description="Disordered" evidence="1">
    <location>
        <begin position="475"/>
        <end position="495"/>
    </location>
</feature>
<protein>
    <recommendedName>
        <fullName evidence="2">TRIP4/RQT4 C2HC5-type zinc finger domain-containing protein</fullName>
    </recommendedName>
</protein>
<dbReference type="eggNOG" id="KOG2845">
    <property type="taxonomic scope" value="Eukaryota"/>
</dbReference>
<dbReference type="PANTHER" id="PTHR12963:SF4">
    <property type="entry name" value="ACTIVATING SIGNAL COINTEGRATOR 1"/>
    <property type="match status" value="1"/>
</dbReference>
<dbReference type="OMA" id="MWASPQE"/>
<dbReference type="STRING" id="701091.M2ULK6"/>
<evidence type="ECO:0000256" key="1">
    <source>
        <dbReference type="SAM" id="MobiDB-lite"/>
    </source>
</evidence>
<feature type="domain" description="TRIP4/RQT4 C2HC5-type zinc finger" evidence="2">
    <location>
        <begin position="229"/>
        <end position="281"/>
    </location>
</feature>
<dbReference type="AlphaFoldDB" id="M2ULK6"/>
<sequence length="590" mass="64365">MDLSSWALPQLSKLLPLDDESLKQVISYTDSLSQKEAADHLQNLLGDSPQALEFITSFNNRRKPKSTAGARQNQPLNDISEVSKSKPKKKKQTGLNKLPPPRQPDNYGNVSGAYMKKDEEDYMAGSSKAKAAKFGLSEQPDALQLPKSTASSGAATPKSRGVSPAPPAAKLPGTVVGETKPKPKPKAKVNVTGGTPMHGASTALNDLESAIRALEIQTNPTLATQDNSKRKCNCMATRHPLLEAAPNCLNCGKIICVKEGIGPCTFCNSALLSPQDIQSMVRILREERGKEKMAVNNAGQKRAEVSLAPRPFSTPRGPTPASSNPASDVESENEKLAKAKQHRDKLLAFQAQNAKRTQVHDEAADFETTSAGLSMWASPQERAMQLKRQQKALRDQEWNARPDYEKRKVVASIDLSGKKLVRRMAAAERPATPESEDELSEPNQGPADGNALSSGGGAFSRNPLLGSLIRPTIKIEESKGKEKGSEKRQTWRRVQDDNDDNEQWILDGGVYGSRADNVRSMNCSAKFLVRGLQGLREVIEDVLGKVLAPAVDADERVEVHALSSWEYNASCKADAEAPFERTEEYTWPQR</sequence>
<keyword evidence="4" id="KW-1185">Reference proteome</keyword>
<dbReference type="GO" id="GO:0045893">
    <property type="term" value="P:positive regulation of DNA-templated transcription"/>
    <property type="evidence" value="ECO:0007669"/>
    <property type="project" value="TreeGrafter"/>
</dbReference>
<feature type="region of interest" description="Disordered" evidence="1">
    <location>
        <begin position="56"/>
        <end position="112"/>
    </location>
</feature>
<proteinExistence type="predicted"/>
<dbReference type="GO" id="GO:0008270">
    <property type="term" value="F:zinc ion binding"/>
    <property type="evidence" value="ECO:0007669"/>
    <property type="project" value="InterPro"/>
</dbReference>
<evidence type="ECO:0000313" key="3">
    <source>
        <dbReference type="EMBL" id="EMD88827.1"/>
    </source>
</evidence>
<dbReference type="Proteomes" id="UP000016936">
    <property type="component" value="Unassembled WGS sequence"/>
</dbReference>
<dbReference type="GO" id="GO:0072344">
    <property type="term" value="P:rescue of stalled ribosome"/>
    <property type="evidence" value="ECO:0007669"/>
    <property type="project" value="InterPro"/>
</dbReference>
<dbReference type="EMBL" id="KB445580">
    <property type="protein sequence ID" value="EMD88827.1"/>
    <property type="molecule type" value="Genomic_DNA"/>
</dbReference>
<accession>M2ULK6</accession>
<feature type="region of interest" description="Disordered" evidence="1">
    <location>
        <begin position="293"/>
        <end position="340"/>
    </location>
</feature>
<feature type="compositionally biased region" description="Polar residues" evidence="1">
    <location>
        <begin position="69"/>
        <end position="82"/>
    </location>
</feature>
<dbReference type="GO" id="GO:0005634">
    <property type="term" value="C:nucleus"/>
    <property type="evidence" value="ECO:0007669"/>
    <property type="project" value="InterPro"/>
</dbReference>
<dbReference type="InterPro" id="IPR039128">
    <property type="entry name" value="TRIP4-like"/>
</dbReference>
<dbReference type="GO" id="GO:0180022">
    <property type="term" value="C:RQC-trigger complex"/>
    <property type="evidence" value="ECO:0007669"/>
    <property type="project" value="InterPro"/>
</dbReference>
<gene>
    <name evidence="3" type="ORF">COCHEDRAFT_1196739</name>
</gene>
<evidence type="ECO:0000313" key="4">
    <source>
        <dbReference type="Proteomes" id="UP000016936"/>
    </source>
</evidence>
<reference evidence="3 4" key="1">
    <citation type="journal article" date="2012" name="PLoS Pathog.">
        <title>Diverse lifestyles and strategies of plant pathogenesis encoded in the genomes of eighteen Dothideomycetes fungi.</title>
        <authorList>
            <person name="Ohm R.A."/>
            <person name="Feau N."/>
            <person name="Henrissat B."/>
            <person name="Schoch C.L."/>
            <person name="Horwitz B.A."/>
            <person name="Barry K.W."/>
            <person name="Condon B.J."/>
            <person name="Copeland A.C."/>
            <person name="Dhillon B."/>
            <person name="Glaser F."/>
            <person name="Hesse C.N."/>
            <person name="Kosti I."/>
            <person name="LaButti K."/>
            <person name="Lindquist E.A."/>
            <person name="Lucas S."/>
            <person name="Salamov A.A."/>
            <person name="Bradshaw R.E."/>
            <person name="Ciuffetti L."/>
            <person name="Hamelin R.C."/>
            <person name="Kema G.H.J."/>
            <person name="Lawrence C."/>
            <person name="Scott J.A."/>
            <person name="Spatafora J.W."/>
            <person name="Turgeon B.G."/>
            <person name="de Wit P.J.G.M."/>
            <person name="Zhong S."/>
            <person name="Goodwin S.B."/>
            <person name="Grigoriev I.V."/>
        </authorList>
    </citation>
    <scope>NUCLEOTIDE SEQUENCE [LARGE SCALE GENOMIC DNA]</scope>
    <source>
        <strain evidence="4">C5 / ATCC 48332 / race O</strain>
    </source>
</reference>
<reference evidence="4" key="2">
    <citation type="journal article" date="2013" name="PLoS Genet.">
        <title>Comparative genome structure, secondary metabolite, and effector coding capacity across Cochliobolus pathogens.</title>
        <authorList>
            <person name="Condon B.J."/>
            <person name="Leng Y."/>
            <person name="Wu D."/>
            <person name="Bushley K.E."/>
            <person name="Ohm R.A."/>
            <person name="Otillar R."/>
            <person name="Martin J."/>
            <person name="Schackwitz W."/>
            <person name="Grimwood J."/>
            <person name="MohdZainudin N."/>
            <person name="Xue C."/>
            <person name="Wang R."/>
            <person name="Manning V.A."/>
            <person name="Dhillon B."/>
            <person name="Tu Z.J."/>
            <person name="Steffenson B.J."/>
            <person name="Salamov A."/>
            <person name="Sun H."/>
            <person name="Lowry S."/>
            <person name="LaButti K."/>
            <person name="Han J."/>
            <person name="Copeland A."/>
            <person name="Lindquist E."/>
            <person name="Barry K."/>
            <person name="Schmutz J."/>
            <person name="Baker S.E."/>
            <person name="Ciuffetti L.M."/>
            <person name="Grigoriev I.V."/>
            <person name="Zhong S."/>
            <person name="Turgeon B.G."/>
        </authorList>
    </citation>
    <scope>NUCLEOTIDE SEQUENCE [LARGE SCALE GENOMIC DNA]</scope>
    <source>
        <strain evidence="4">C5 / ATCC 48332 / race O</strain>
    </source>
</reference>
<evidence type="ECO:0000259" key="2">
    <source>
        <dbReference type="Pfam" id="PF06221"/>
    </source>
</evidence>
<feature type="region of interest" description="Disordered" evidence="1">
    <location>
        <begin position="137"/>
        <end position="201"/>
    </location>
</feature>
<dbReference type="PANTHER" id="PTHR12963">
    <property type="entry name" value="THYROID RECEPTOR INTERACTING PROTEIN RELATED"/>
    <property type="match status" value="1"/>
</dbReference>
<dbReference type="Pfam" id="PF06221">
    <property type="entry name" value="zf-C2HC5"/>
    <property type="match status" value="1"/>
</dbReference>